<reference evidence="1" key="1">
    <citation type="submission" date="2018-02" db="EMBL/GenBank/DDBJ databases">
        <authorList>
            <person name="Cohen D.B."/>
            <person name="Kent A.D."/>
        </authorList>
    </citation>
    <scope>NUCLEOTIDE SEQUENCE</scope>
</reference>
<dbReference type="EMBL" id="OIVN01000444">
    <property type="protein sequence ID" value="SPC80304.1"/>
    <property type="molecule type" value="Genomic_DNA"/>
</dbReference>
<organism evidence="1">
    <name type="scientific">Fagus sylvatica</name>
    <name type="common">Beechnut</name>
    <dbReference type="NCBI Taxonomy" id="28930"/>
    <lineage>
        <taxon>Eukaryota</taxon>
        <taxon>Viridiplantae</taxon>
        <taxon>Streptophyta</taxon>
        <taxon>Embryophyta</taxon>
        <taxon>Tracheophyta</taxon>
        <taxon>Spermatophyta</taxon>
        <taxon>Magnoliopsida</taxon>
        <taxon>eudicotyledons</taxon>
        <taxon>Gunneridae</taxon>
        <taxon>Pentapetalae</taxon>
        <taxon>rosids</taxon>
        <taxon>fabids</taxon>
        <taxon>Fagales</taxon>
        <taxon>Fagaceae</taxon>
        <taxon>Fagus</taxon>
    </lineage>
</organism>
<dbReference type="AlphaFoldDB" id="A0A2N9F0I2"/>
<gene>
    <name evidence="1" type="ORF">FSB_LOCUS8186</name>
</gene>
<protein>
    <submittedName>
        <fullName evidence="1">Uncharacterized protein</fullName>
    </submittedName>
</protein>
<name>A0A2N9F0I2_FAGSY</name>
<evidence type="ECO:0000313" key="1">
    <source>
        <dbReference type="EMBL" id="SPC80304.1"/>
    </source>
</evidence>
<proteinExistence type="predicted"/>
<sequence>MERLVNFTKSLIKFLETTSTEVQATLRVLDETKDLMNKIEELVNFFLPFAMSMHRTLSQALAERKAEVVVLGIAVTQLYFHLNPTPAPQVAAAGIALDADGDAPDATTLSHASVERKTSIMVLDIATAQLYFHFNPISPPQAAATGTPLQAPLLPTPPSATVVTTALDAVTVAPVAATVSACLCCPRCAFDNELYDFAYLLGSSQKFEIVLEFFRLYSQFESSTPVKKKTIIEDPARVDPRGEALMLKLAKNLYISQIKREI</sequence>
<accession>A0A2N9F0I2</accession>